<feature type="transmembrane region" description="Helical" evidence="1">
    <location>
        <begin position="239"/>
        <end position="259"/>
    </location>
</feature>
<keyword evidence="1" id="KW-0812">Transmembrane</keyword>
<keyword evidence="1" id="KW-0472">Membrane</keyword>
<dbReference type="AlphaFoldDB" id="A0A1H2W0H2"/>
<evidence type="ECO:0000256" key="1">
    <source>
        <dbReference type="SAM" id="Phobius"/>
    </source>
</evidence>
<dbReference type="EMBL" id="FNNU01000002">
    <property type="protein sequence ID" value="SDW73589.1"/>
    <property type="molecule type" value="Genomic_DNA"/>
</dbReference>
<protein>
    <recommendedName>
        <fullName evidence="4">Glycosyltransferase family 2 protein</fullName>
    </recommendedName>
</protein>
<dbReference type="InterPro" id="IPR029044">
    <property type="entry name" value="Nucleotide-diphossugar_trans"/>
</dbReference>
<evidence type="ECO:0008006" key="4">
    <source>
        <dbReference type="Google" id="ProtNLM"/>
    </source>
</evidence>
<gene>
    <name evidence="2" type="ORF">SAMN05216287_1387</name>
</gene>
<keyword evidence="1" id="KW-1133">Transmembrane helix</keyword>
<evidence type="ECO:0000313" key="3">
    <source>
        <dbReference type="Proteomes" id="UP000243778"/>
    </source>
</evidence>
<dbReference type="SUPFAM" id="SSF53448">
    <property type="entry name" value="Nucleotide-diphospho-sugar transferases"/>
    <property type="match status" value="1"/>
</dbReference>
<proteinExistence type="predicted"/>
<dbReference type="OrthoDB" id="848759at2"/>
<dbReference type="Proteomes" id="UP000243778">
    <property type="component" value="Unassembled WGS sequence"/>
</dbReference>
<dbReference type="Gene3D" id="3.90.550.10">
    <property type="entry name" value="Spore Coat Polysaccharide Biosynthesis Protein SpsA, Chain A"/>
    <property type="match status" value="1"/>
</dbReference>
<keyword evidence="3" id="KW-1185">Reference proteome</keyword>
<dbReference type="STRING" id="1007099.SAMN05216287_1387"/>
<organism evidence="2 3">
    <name type="scientific">Pseudomonas kuykendallii</name>
    <dbReference type="NCBI Taxonomy" id="1007099"/>
    <lineage>
        <taxon>Bacteria</taxon>
        <taxon>Pseudomonadati</taxon>
        <taxon>Pseudomonadota</taxon>
        <taxon>Gammaproteobacteria</taxon>
        <taxon>Pseudomonadales</taxon>
        <taxon>Pseudomonadaceae</taxon>
        <taxon>Pseudomonas</taxon>
    </lineage>
</organism>
<dbReference type="RefSeq" id="WP_090225803.1">
    <property type="nucleotide sequence ID" value="NZ_FNNU01000002.1"/>
</dbReference>
<sequence>MKFSGDSDITLVVTSCGRFDLLARTLETFDAFNTAPINQVIITEDSGNDAVADALPAHWKEHTKIFVNRPKIGQLASIDLAYEAVKTPFIFHCEDDWEFYRPGFVEASRAILEQMPSVLVVWLRSFAHDVRISYPFHSLGERYVIEGEACSRLLSSNPSWQGFTFNPGLRRLQDYRPQAPFARFESSAAGESGLSRAYAEQRFFAVILESDAVLHIGGENHVWNPQDALKKKRKLLRRVARVMVALAILGIGALIGAAVCGFD</sequence>
<evidence type="ECO:0000313" key="2">
    <source>
        <dbReference type="EMBL" id="SDW73589.1"/>
    </source>
</evidence>
<name>A0A1H2W0H2_9PSED</name>
<reference evidence="3" key="1">
    <citation type="submission" date="2016-10" db="EMBL/GenBank/DDBJ databases">
        <authorList>
            <person name="Varghese N."/>
            <person name="Submissions S."/>
        </authorList>
    </citation>
    <scope>NUCLEOTIDE SEQUENCE [LARGE SCALE GENOMIC DNA]</scope>
    <source>
        <strain evidence="3">NRRL B-59562</strain>
    </source>
</reference>
<accession>A0A1H2W0H2</accession>